<proteinExistence type="predicted"/>
<name>A0A8J2KN47_9HEXA</name>
<dbReference type="Proteomes" id="UP000708208">
    <property type="component" value="Unassembled WGS sequence"/>
</dbReference>
<keyword evidence="2" id="KW-1185">Reference proteome</keyword>
<organism evidence="1 2">
    <name type="scientific">Allacma fusca</name>
    <dbReference type="NCBI Taxonomy" id="39272"/>
    <lineage>
        <taxon>Eukaryota</taxon>
        <taxon>Metazoa</taxon>
        <taxon>Ecdysozoa</taxon>
        <taxon>Arthropoda</taxon>
        <taxon>Hexapoda</taxon>
        <taxon>Collembola</taxon>
        <taxon>Symphypleona</taxon>
        <taxon>Sminthuridae</taxon>
        <taxon>Allacma</taxon>
    </lineage>
</organism>
<accession>A0A8J2KN47</accession>
<feature type="non-terminal residue" evidence="1">
    <location>
        <position position="1"/>
    </location>
</feature>
<evidence type="ECO:0000313" key="2">
    <source>
        <dbReference type="Proteomes" id="UP000708208"/>
    </source>
</evidence>
<reference evidence="1" key="1">
    <citation type="submission" date="2021-06" db="EMBL/GenBank/DDBJ databases">
        <authorList>
            <person name="Hodson N. C."/>
            <person name="Mongue J. A."/>
            <person name="Jaron S. K."/>
        </authorList>
    </citation>
    <scope>NUCLEOTIDE SEQUENCE</scope>
</reference>
<dbReference type="AlphaFoldDB" id="A0A8J2KN47"/>
<sequence>ATKYGSRCWQLNFITQRVDGKEDCLFLN</sequence>
<protein>
    <submittedName>
        <fullName evidence="1">Uncharacterized protein</fullName>
    </submittedName>
</protein>
<gene>
    <name evidence="1" type="ORF">AFUS01_LOCUS17218</name>
</gene>
<dbReference type="EMBL" id="CAJVCH010163495">
    <property type="protein sequence ID" value="CAG7728441.1"/>
    <property type="molecule type" value="Genomic_DNA"/>
</dbReference>
<feature type="non-terminal residue" evidence="1">
    <location>
        <position position="28"/>
    </location>
</feature>
<comment type="caution">
    <text evidence="1">The sequence shown here is derived from an EMBL/GenBank/DDBJ whole genome shotgun (WGS) entry which is preliminary data.</text>
</comment>
<evidence type="ECO:0000313" key="1">
    <source>
        <dbReference type="EMBL" id="CAG7728441.1"/>
    </source>
</evidence>